<name>A0A2T0AB90_RHOTO</name>
<proteinExistence type="predicted"/>
<sequence>MPGYFSLSLTDSTYAECVCVSERREGEGGRGTDGVELAPGREVGVAVAPTSRQSQQAYVRRVRDAESGGTHSPPVDEDLDGEDERGPARASTGAGQLDASPAHSKLSDAPFEVLLRAMVDDLCESSRGGRR</sequence>
<reference evidence="2 3" key="1">
    <citation type="journal article" date="2018" name="Elife">
        <title>Functional genomics of lipid metabolism in the oleaginous yeast Rhodosporidium toruloides.</title>
        <authorList>
            <person name="Coradetti S.T."/>
            <person name="Pinel D."/>
            <person name="Geiselman G."/>
            <person name="Ito M."/>
            <person name="Mondo S."/>
            <person name="Reilly M.C."/>
            <person name="Cheng Y.F."/>
            <person name="Bauer S."/>
            <person name="Grigoriev I."/>
            <person name="Gladden J.M."/>
            <person name="Simmons B.A."/>
            <person name="Brem R."/>
            <person name="Arkin A.P."/>
            <person name="Skerker J.M."/>
        </authorList>
    </citation>
    <scope>NUCLEOTIDE SEQUENCE [LARGE SCALE GENOMIC DNA]</scope>
    <source>
        <strain evidence="2 3">NBRC 0880</strain>
    </source>
</reference>
<evidence type="ECO:0000313" key="3">
    <source>
        <dbReference type="Proteomes" id="UP000239560"/>
    </source>
</evidence>
<feature type="region of interest" description="Disordered" evidence="1">
    <location>
        <begin position="46"/>
        <end position="105"/>
    </location>
</feature>
<gene>
    <name evidence="2" type="ORF">AAT19DRAFT_14293</name>
</gene>
<feature type="region of interest" description="Disordered" evidence="1">
    <location>
        <begin position="22"/>
        <end position="41"/>
    </location>
</feature>
<accession>A0A2T0AB90</accession>
<comment type="caution">
    <text evidence="2">The sequence shown here is derived from an EMBL/GenBank/DDBJ whole genome shotgun (WGS) entry which is preliminary data.</text>
</comment>
<dbReference type="Proteomes" id="UP000239560">
    <property type="component" value="Unassembled WGS sequence"/>
</dbReference>
<dbReference type="AlphaFoldDB" id="A0A2T0AB90"/>
<protein>
    <submittedName>
        <fullName evidence="2">Uncharacterized protein</fullName>
    </submittedName>
</protein>
<evidence type="ECO:0000256" key="1">
    <source>
        <dbReference type="SAM" id="MobiDB-lite"/>
    </source>
</evidence>
<organism evidence="2 3">
    <name type="scientific">Rhodotorula toruloides</name>
    <name type="common">Yeast</name>
    <name type="synonym">Rhodosporidium toruloides</name>
    <dbReference type="NCBI Taxonomy" id="5286"/>
    <lineage>
        <taxon>Eukaryota</taxon>
        <taxon>Fungi</taxon>
        <taxon>Dikarya</taxon>
        <taxon>Basidiomycota</taxon>
        <taxon>Pucciniomycotina</taxon>
        <taxon>Microbotryomycetes</taxon>
        <taxon>Sporidiobolales</taxon>
        <taxon>Sporidiobolaceae</taxon>
        <taxon>Rhodotorula</taxon>
    </lineage>
</organism>
<dbReference type="EMBL" id="LCTV02000005">
    <property type="protein sequence ID" value="PRQ75271.1"/>
    <property type="molecule type" value="Genomic_DNA"/>
</dbReference>
<evidence type="ECO:0000313" key="2">
    <source>
        <dbReference type="EMBL" id="PRQ75271.1"/>
    </source>
</evidence>